<accession>A0A3E4QTT7</accession>
<comment type="caution">
    <text evidence="5">The sequence shown here is derived from an EMBL/GenBank/DDBJ whole genome shotgun (WGS) entry which is preliminary data.</text>
</comment>
<dbReference type="Gene3D" id="1.10.10.10">
    <property type="entry name" value="Winged helix-like DNA-binding domain superfamily/Winged helix DNA-binding domain"/>
    <property type="match status" value="1"/>
</dbReference>
<dbReference type="AlphaFoldDB" id="A0A3E4QTT7"/>
<keyword evidence="1" id="KW-0805">Transcription regulation</keyword>
<dbReference type="InterPro" id="IPR018356">
    <property type="entry name" value="Tscrpt_reg_HTH_DeoR_CS"/>
</dbReference>
<protein>
    <submittedName>
        <fullName evidence="5">DeoR/GlpR transcriptional regulator</fullName>
    </submittedName>
</protein>
<evidence type="ECO:0000256" key="2">
    <source>
        <dbReference type="ARBA" id="ARBA00023125"/>
    </source>
</evidence>
<proteinExistence type="predicted"/>
<evidence type="ECO:0000313" key="6">
    <source>
        <dbReference type="Proteomes" id="UP000260943"/>
    </source>
</evidence>
<evidence type="ECO:0000256" key="3">
    <source>
        <dbReference type="ARBA" id="ARBA00023163"/>
    </source>
</evidence>
<evidence type="ECO:0000259" key="4">
    <source>
        <dbReference type="PROSITE" id="PS51000"/>
    </source>
</evidence>
<feature type="domain" description="HTH deoR-type" evidence="4">
    <location>
        <begin position="10"/>
        <end position="65"/>
    </location>
</feature>
<name>A0A3E4QTT7_9ACTN</name>
<dbReference type="PANTHER" id="PTHR30363">
    <property type="entry name" value="HTH-TYPE TRANSCRIPTIONAL REGULATOR SRLR-RELATED"/>
    <property type="match status" value="1"/>
</dbReference>
<organism evidence="5 6">
    <name type="scientific">Collinsella tanakaei</name>
    <dbReference type="NCBI Taxonomy" id="626935"/>
    <lineage>
        <taxon>Bacteria</taxon>
        <taxon>Bacillati</taxon>
        <taxon>Actinomycetota</taxon>
        <taxon>Coriobacteriia</taxon>
        <taxon>Coriobacteriales</taxon>
        <taxon>Coriobacteriaceae</taxon>
        <taxon>Collinsella</taxon>
    </lineage>
</organism>
<reference evidence="5 6" key="1">
    <citation type="submission" date="2018-08" db="EMBL/GenBank/DDBJ databases">
        <title>A genome reference for cultivated species of the human gut microbiota.</title>
        <authorList>
            <person name="Zou Y."/>
            <person name="Xue W."/>
            <person name="Luo G."/>
        </authorList>
    </citation>
    <scope>NUCLEOTIDE SEQUENCE [LARGE SCALE GENOMIC DNA]</scope>
    <source>
        <strain evidence="5 6">TF08-14</strain>
    </source>
</reference>
<gene>
    <name evidence="5" type="ORF">DXC81_05125</name>
</gene>
<sequence length="266" mass="28414">MATTNSHSFAEERRAAIMSMLDHSASVQVTELARTFGVSVVTVRADLDALEADGKLRRTHGGAVSLHKALTVSVQDRRINVNAEAKQAIARRAIELVRDGDTVLVDSGTTALEFVRMLDMRSGITVITADITIADFIDESMPTVDVTLLGGALRKGHRYLHGMLALRSLEVLHANLAVLCPGAFVPNRGFMTDYPQMAQLKQAFIGAASSVCALMDASKTSADGLMRFAGIEDVEAIVMDEDPDGVVAAAIAELPEGARTPRLLLA</sequence>
<dbReference type="InterPro" id="IPR050313">
    <property type="entry name" value="Carb_Metab_HTH_regulators"/>
</dbReference>
<dbReference type="PANTHER" id="PTHR30363:SF44">
    <property type="entry name" value="AGA OPERON TRANSCRIPTIONAL REPRESSOR-RELATED"/>
    <property type="match status" value="1"/>
</dbReference>
<dbReference type="SMART" id="SM01134">
    <property type="entry name" value="DeoRC"/>
    <property type="match status" value="1"/>
</dbReference>
<dbReference type="PROSITE" id="PS00894">
    <property type="entry name" value="HTH_DEOR_1"/>
    <property type="match status" value="1"/>
</dbReference>
<dbReference type="PRINTS" id="PR00037">
    <property type="entry name" value="HTHLACR"/>
</dbReference>
<dbReference type="InterPro" id="IPR037171">
    <property type="entry name" value="NagB/RpiA_transferase-like"/>
</dbReference>
<dbReference type="SUPFAM" id="SSF100950">
    <property type="entry name" value="NagB/RpiA/CoA transferase-like"/>
    <property type="match status" value="1"/>
</dbReference>
<dbReference type="Pfam" id="PF08220">
    <property type="entry name" value="HTH_DeoR"/>
    <property type="match status" value="1"/>
</dbReference>
<dbReference type="InterPro" id="IPR001034">
    <property type="entry name" value="DeoR_HTH"/>
</dbReference>
<keyword evidence="3" id="KW-0804">Transcription</keyword>
<dbReference type="InterPro" id="IPR036388">
    <property type="entry name" value="WH-like_DNA-bd_sf"/>
</dbReference>
<dbReference type="GO" id="GO:0003677">
    <property type="term" value="F:DNA binding"/>
    <property type="evidence" value="ECO:0007669"/>
    <property type="project" value="UniProtKB-KW"/>
</dbReference>
<dbReference type="RefSeq" id="WP_117679484.1">
    <property type="nucleotide sequence ID" value="NZ_QSRJ01000005.1"/>
</dbReference>
<dbReference type="InterPro" id="IPR036390">
    <property type="entry name" value="WH_DNA-bd_sf"/>
</dbReference>
<dbReference type="Proteomes" id="UP000260943">
    <property type="component" value="Unassembled WGS sequence"/>
</dbReference>
<keyword evidence="2" id="KW-0238">DNA-binding</keyword>
<dbReference type="GO" id="GO:0003700">
    <property type="term" value="F:DNA-binding transcription factor activity"/>
    <property type="evidence" value="ECO:0007669"/>
    <property type="project" value="InterPro"/>
</dbReference>
<evidence type="ECO:0000256" key="1">
    <source>
        <dbReference type="ARBA" id="ARBA00023015"/>
    </source>
</evidence>
<evidence type="ECO:0000313" key="5">
    <source>
        <dbReference type="EMBL" id="RGL10418.1"/>
    </source>
</evidence>
<dbReference type="Gene3D" id="3.40.50.1360">
    <property type="match status" value="1"/>
</dbReference>
<dbReference type="SUPFAM" id="SSF46785">
    <property type="entry name" value="Winged helix' DNA-binding domain"/>
    <property type="match status" value="1"/>
</dbReference>
<dbReference type="PROSITE" id="PS51000">
    <property type="entry name" value="HTH_DEOR_2"/>
    <property type="match status" value="1"/>
</dbReference>
<dbReference type="InterPro" id="IPR014036">
    <property type="entry name" value="DeoR-like_C"/>
</dbReference>
<dbReference type="Pfam" id="PF00455">
    <property type="entry name" value="DeoRC"/>
    <property type="match status" value="1"/>
</dbReference>
<dbReference type="SMART" id="SM00420">
    <property type="entry name" value="HTH_DEOR"/>
    <property type="match status" value="1"/>
</dbReference>
<dbReference type="EMBL" id="QSRJ01000005">
    <property type="protein sequence ID" value="RGL10418.1"/>
    <property type="molecule type" value="Genomic_DNA"/>
</dbReference>